<dbReference type="PANTHER" id="PTHR13503:SF3">
    <property type="entry name" value="NEGATIVE ELONGATION FACTOR B"/>
    <property type="match status" value="1"/>
</dbReference>
<dbReference type="EMBL" id="QKWP01000040">
    <property type="protein sequence ID" value="RIB29333.1"/>
    <property type="molecule type" value="Genomic_DNA"/>
</dbReference>
<evidence type="ECO:0000313" key="1">
    <source>
        <dbReference type="EMBL" id="RIB29333.1"/>
    </source>
</evidence>
<reference evidence="1 2" key="1">
    <citation type="submission" date="2018-06" db="EMBL/GenBank/DDBJ databases">
        <title>Comparative genomics reveals the genomic features of Rhizophagus irregularis, R. cerebriforme, R. diaphanum and Gigaspora rosea, and their symbiotic lifestyle signature.</title>
        <authorList>
            <person name="Morin E."/>
            <person name="San Clemente H."/>
            <person name="Chen E.C.H."/>
            <person name="De La Providencia I."/>
            <person name="Hainaut M."/>
            <person name="Kuo A."/>
            <person name="Kohler A."/>
            <person name="Murat C."/>
            <person name="Tang N."/>
            <person name="Roy S."/>
            <person name="Loubradou J."/>
            <person name="Henrissat B."/>
            <person name="Grigoriev I.V."/>
            <person name="Corradi N."/>
            <person name="Roux C."/>
            <person name="Martin F.M."/>
        </authorList>
    </citation>
    <scope>NUCLEOTIDE SEQUENCE [LARGE SCALE GENOMIC DNA]</scope>
    <source>
        <strain evidence="1 2">DAOM 194757</strain>
    </source>
</reference>
<sequence>MLHEVGFQNVYLLLDFSGISRYEVHHHMLEELKNKYIQAIITQHWDQEKFTNFLSKFMSQISKKEFRDILFEALKKYPDRITEEIYEQLAREPIIIHEALIEIKRGLYERDLEMFKGMIKTQIDNYFERQSLIMQQRGTNSDILDQRTNIPELNYIIDLINESSILFREMQNIIIEIYKDNGHSNICSFHFDFFNCMQKARKISMCMKDHSYGTIWHINKVIRKGLNEARISDINSEFQKYNRSSREFSEIAMIFQDPIVYSFLFAHILEELKECMFESFNDPNRTVLEISIHRTVEAASTSLFVYLLNNSMPKVDERIYTTFYEKLLYWTYDDLERAQETARIINQEIREDNEPVPDLRFVLNFDELSFLNSNELALKVHWIKESRQHLLYEFNSPIFKRYFRYFLDSSFKRHINRDNPLGVKGELADKFATLIRVMWSDQYVSVSPVTFKEAIG</sequence>
<dbReference type="Proteomes" id="UP000266673">
    <property type="component" value="Unassembled WGS sequence"/>
</dbReference>
<evidence type="ECO:0000313" key="2">
    <source>
        <dbReference type="Proteomes" id="UP000266673"/>
    </source>
</evidence>
<protein>
    <submittedName>
        <fullName evidence="1">Uncharacterized protein</fullName>
    </submittedName>
</protein>
<dbReference type="PANTHER" id="PTHR13503">
    <property type="entry name" value="NEGATIVE ELONGATION FACTOR COMPLEX MEMBER B"/>
    <property type="match status" value="1"/>
</dbReference>
<name>A0A397WA06_9GLOM</name>
<dbReference type="InterPro" id="IPR010405">
    <property type="entry name" value="COBRA1"/>
</dbReference>
<accession>A0A397WA06</accession>
<dbReference type="GO" id="GO:0045892">
    <property type="term" value="P:negative regulation of DNA-templated transcription"/>
    <property type="evidence" value="ECO:0007669"/>
    <property type="project" value="InterPro"/>
</dbReference>
<comment type="caution">
    <text evidence="1">The sequence shown here is derived from an EMBL/GenBank/DDBJ whole genome shotgun (WGS) entry which is preliminary data.</text>
</comment>
<proteinExistence type="predicted"/>
<dbReference type="GO" id="GO:0005634">
    <property type="term" value="C:nucleus"/>
    <property type="evidence" value="ECO:0007669"/>
    <property type="project" value="InterPro"/>
</dbReference>
<gene>
    <name evidence="1" type="ORF">C2G38_2155566</name>
</gene>
<dbReference type="STRING" id="44941.A0A397WA06"/>
<dbReference type="AlphaFoldDB" id="A0A397WA06"/>
<dbReference type="OrthoDB" id="5548359at2759"/>
<organism evidence="1 2">
    <name type="scientific">Gigaspora rosea</name>
    <dbReference type="NCBI Taxonomy" id="44941"/>
    <lineage>
        <taxon>Eukaryota</taxon>
        <taxon>Fungi</taxon>
        <taxon>Fungi incertae sedis</taxon>
        <taxon>Mucoromycota</taxon>
        <taxon>Glomeromycotina</taxon>
        <taxon>Glomeromycetes</taxon>
        <taxon>Diversisporales</taxon>
        <taxon>Gigasporaceae</taxon>
        <taxon>Gigaspora</taxon>
    </lineage>
</organism>
<keyword evidence="2" id="KW-1185">Reference proteome</keyword>
<dbReference type="Gene3D" id="3.90.70.10">
    <property type="entry name" value="Cysteine proteinases"/>
    <property type="match status" value="1"/>
</dbReference>